<comment type="caution">
    <text evidence="2">The sequence shown here is derived from an EMBL/GenBank/DDBJ whole genome shotgun (WGS) entry which is preliminary data.</text>
</comment>
<name>U2YGE6_9EURY</name>
<dbReference type="InterPro" id="IPR043899">
    <property type="entry name" value="DUF5789"/>
</dbReference>
<dbReference type="EMBL" id="BATA01000059">
    <property type="protein sequence ID" value="GAD53316.1"/>
    <property type="molecule type" value="Genomic_DNA"/>
</dbReference>
<feature type="compositionally biased region" description="Basic and acidic residues" evidence="1">
    <location>
        <begin position="77"/>
        <end position="95"/>
    </location>
</feature>
<dbReference type="Proteomes" id="UP000016986">
    <property type="component" value="Unassembled WGS sequence"/>
</dbReference>
<proteinExistence type="predicted"/>
<dbReference type="AlphaFoldDB" id="U2YGE6"/>
<accession>U2YGE6</accession>
<keyword evidence="3" id="KW-1185">Reference proteome</keyword>
<dbReference type="eggNOG" id="arCOG03020">
    <property type="taxonomic scope" value="Archaea"/>
</dbReference>
<evidence type="ECO:0000313" key="3">
    <source>
        <dbReference type="Proteomes" id="UP000016986"/>
    </source>
</evidence>
<sequence length="95" mass="10071">MMTLRTATDLLEDATYPATIDDLRAAYGEVRIEHPTGEECLGDVLARTGDDEFADATAAVHAVYGAVGQDAVGRVGYSDRDPTPMGVDGHDPVSF</sequence>
<feature type="region of interest" description="Disordered" evidence="1">
    <location>
        <begin position="73"/>
        <end position="95"/>
    </location>
</feature>
<dbReference type="Pfam" id="PF19102">
    <property type="entry name" value="DUF5789"/>
    <property type="match status" value="1"/>
</dbReference>
<organism evidence="2 3">
    <name type="scientific">Halarchaeum acidiphilum MH1-52-1</name>
    <dbReference type="NCBI Taxonomy" id="1261545"/>
    <lineage>
        <taxon>Archaea</taxon>
        <taxon>Methanobacteriati</taxon>
        <taxon>Methanobacteriota</taxon>
        <taxon>Stenosarchaea group</taxon>
        <taxon>Halobacteria</taxon>
        <taxon>Halobacteriales</taxon>
        <taxon>Halobacteriaceae</taxon>
    </lineage>
</organism>
<gene>
    <name evidence="2" type="ORF">MBEHAL_2076</name>
</gene>
<protein>
    <submittedName>
        <fullName evidence="2">Hypotheical protein</fullName>
    </submittedName>
</protein>
<evidence type="ECO:0000256" key="1">
    <source>
        <dbReference type="SAM" id="MobiDB-lite"/>
    </source>
</evidence>
<reference evidence="2 3" key="1">
    <citation type="submission" date="2013-09" db="EMBL/GenBank/DDBJ databases">
        <title>Whole genome sequencing of Halarchaeum acidiphilum strain MH1-52-1.</title>
        <authorList>
            <person name="Shimane Y."/>
            <person name="Minegishi H."/>
            <person name="Nishi S."/>
            <person name="Echigo A."/>
            <person name="Shuto A."/>
            <person name="Konishi M."/>
            <person name="Ito T."/>
            <person name="Ohkuma M."/>
            <person name="Ohta Y."/>
            <person name="Nagano Y."/>
            <person name="Tsubouchi T."/>
            <person name="Mori K."/>
            <person name="Usui K."/>
            <person name="Kamekura M."/>
            <person name="Usami R."/>
            <person name="Takaki Y."/>
            <person name="Hatada Y."/>
        </authorList>
    </citation>
    <scope>NUCLEOTIDE SEQUENCE [LARGE SCALE GENOMIC DNA]</scope>
    <source>
        <strain evidence="2 3">JCM 16109</strain>
    </source>
</reference>
<evidence type="ECO:0000313" key="2">
    <source>
        <dbReference type="EMBL" id="GAD53316.1"/>
    </source>
</evidence>